<accession>A0A7W7LJU8</accession>
<evidence type="ECO:0000313" key="2">
    <source>
        <dbReference type="EMBL" id="MBB4891565.1"/>
    </source>
</evidence>
<name>A0A7W7LJU8_9ACTN</name>
<protein>
    <submittedName>
        <fullName evidence="2">Transcriptional regulator with XRE-family HTH domain</fullName>
    </submittedName>
</protein>
<feature type="domain" description="HTH cro/C1-type" evidence="1">
    <location>
        <begin position="49"/>
        <end position="89"/>
    </location>
</feature>
<keyword evidence="3" id="KW-1185">Reference proteome</keyword>
<dbReference type="SUPFAM" id="SSF47413">
    <property type="entry name" value="lambda repressor-like DNA-binding domains"/>
    <property type="match status" value="1"/>
</dbReference>
<reference evidence="2 3" key="1">
    <citation type="submission" date="2020-08" db="EMBL/GenBank/DDBJ databases">
        <title>Genomic Encyclopedia of Type Strains, Phase III (KMG-III): the genomes of soil and plant-associated and newly described type strains.</title>
        <authorList>
            <person name="Whitman W."/>
        </authorList>
    </citation>
    <scope>NUCLEOTIDE SEQUENCE [LARGE SCALE GENOMIC DNA]</scope>
    <source>
        <strain evidence="2 3">CECT 3266</strain>
    </source>
</reference>
<dbReference type="AlphaFoldDB" id="A0A7W7LJU8"/>
<dbReference type="InterPro" id="IPR043917">
    <property type="entry name" value="DUF5753"/>
</dbReference>
<dbReference type="Pfam" id="PF19054">
    <property type="entry name" value="DUF5753"/>
    <property type="match status" value="1"/>
</dbReference>
<dbReference type="InterPro" id="IPR001387">
    <property type="entry name" value="Cro/C1-type_HTH"/>
</dbReference>
<dbReference type="SMART" id="SM00530">
    <property type="entry name" value="HTH_XRE"/>
    <property type="match status" value="1"/>
</dbReference>
<dbReference type="Proteomes" id="UP000556084">
    <property type="component" value="Unassembled WGS sequence"/>
</dbReference>
<dbReference type="Pfam" id="PF13560">
    <property type="entry name" value="HTH_31"/>
    <property type="match status" value="1"/>
</dbReference>
<dbReference type="EMBL" id="JACHJH010000001">
    <property type="protein sequence ID" value="MBB4891565.1"/>
    <property type="molecule type" value="Genomic_DNA"/>
</dbReference>
<evidence type="ECO:0000259" key="1">
    <source>
        <dbReference type="PROSITE" id="PS50943"/>
    </source>
</evidence>
<dbReference type="InterPro" id="IPR010982">
    <property type="entry name" value="Lambda_DNA-bd_dom_sf"/>
</dbReference>
<dbReference type="GO" id="GO:0003677">
    <property type="term" value="F:DNA binding"/>
    <property type="evidence" value="ECO:0007669"/>
    <property type="project" value="InterPro"/>
</dbReference>
<comment type="caution">
    <text evidence="2">The sequence shown here is derived from an EMBL/GenBank/DDBJ whole genome shotgun (WGS) entry which is preliminary data.</text>
</comment>
<sequence>MATYTGTLTTFEGMPTPSGREPLAAAYKKEAMGPRTSPTEHQRRLGHELNKMRLAAGVSAEAVASLLGVDRSKISNIERGMRAISPERLRSWACHCACSDASYVEALAKMAQSRTRGWWERYRGVLPGGLLDIAEMEAYAMRLRTAHSVHIPGLLQTVDHARTIFGAVVPPLPEQELELRLVHRLERQRILTQEDPPEYYGIIHEAALRMQFGGRSVARAQLEHLINMSELSHVTLRVLPVASGAFPGAGQTLVYAEAEVAQLDTVQIDSTHGPDFLYGDTQLAKYRGQLDWLERLALEPDDSRKFIHDISRQL</sequence>
<dbReference type="PROSITE" id="PS50943">
    <property type="entry name" value="HTH_CROC1"/>
    <property type="match status" value="1"/>
</dbReference>
<evidence type="ECO:0000313" key="3">
    <source>
        <dbReference type="Proteomes" id="UP000556084"/>
    </source>
</evidence>
<dbReference type="Gene3D" id="1.10.260.40">
    <property type="entry name" value="lambda repressor-like DNA-binding domains"/>
    <property type="match status" value="1"/>
</dbReference>
<gene>
    <name evidence="2" type="ORF">FHS39_000565</name>
</gene>
<dbReference type="CDD" id="cd00093">
    <property type="entry name" value="HTH_XRE"/>
    <property type="match status" value="1"/>
</dbReference>
<organism evidence="2 3">
    <name type="scientific">Streptomyces olivoverticillatus</name>
    <dbReference type="NCBI Taxonomy" id="66427"/>
    <lineage>
        <taxon>Bacteria</taxon>
        <taxon>Bacillati</taxon>
        <taxon>Actinomycetota</taxon>
        <taxon>Actinomycetes</taxon>
        <taxon>Kitasatosporales</taxon>
        <taxon>Streptomycetaceae</taxon>
        <taxon>Streptomyces</taxon>
    </lineage>
</organism>
<proteinExistence type="predicted"/>